<dbReference type="PROSITE" id="PS50994">
    <property type="entry name" value="INTEGRASE"/>
    <property type="match status" value="1"/>
</dbReference>
<dbReference type="GO" id="GO:0004190">
    <property type="term" value="F:aspartic-type endopeptidase activity"/>
    <property type="evidence" value="ECO:0007669"/>
    <property type="project" value="UniProtKB-KW"/>
</dbReference>
<evidence type="ECO:0000256" key="7">
    <source>
        <dbReference type="ARBA" id="ARBA00022908"/>
    </source>
</evidence>
<dbReference type="PANTHER" id="PTHR37984">
    <property type="entry name" value="PROTEIN CBG26694"/>
    <property type="match status" value="1"/>
</dbReference>
<feature type="domain" description="Integrase catalytic" evidence="13">
    <location>
        <begin position="182"/>
        <end position="344"/>
    </location>
</feature>
<evidence type="ECO:0000313" key="14">
    <source>
        <dbReference type="EMBL" id="KAJ3489900.1"/>
    </source>
</evidence>
<keyword evidence="10" id="KW-0238">DNA-binding</keyword>
<keyword evidence="15" id="KW-1185">Reference proteome</keyword>
<evidence type="ECO:0000256" key="5">
    <source>
        <dbReference type="ARBA" id="ARBA00022842"/>
    </source>
</evidence>
<dbReference type="AlphaFoldDB" id="A0A9W8MPZ0"/>
<proteinExistence type="predicted"/>
<sequence>MKSQRLNRRQARWASELADYHFSLVHKPGSSMARADALSRRPDYDKGYNDNIDVTLLPSHLISLIQTASISSDILTDIKGKQDDVLFKVQQRQPGWSKTDGIISWYNRVYVPDIPDLRERIIRTNHDSLMTGHPGRYKTVELIQRDFWWPTVTKDVQRYILGCAACQKTKILRTKPRGLLAPNAIPDDVWDTITADLIVGLPLSRGHNAIFVVVDRLSKMVRIMPTSKKVTSEGLARHYRDYVWKDFGLPRRVISDRGSTFASDFTRELNRLLGIETHLSTAYHPQTDGQTERSNQEVELYLRLFVNERQSNWADYLPCAEFAINNRVNSATGFSPFFVNYGKHPARPLQPARQPVSRIPQAAAFAREMDAVRKEAASALSLAAVAMKRSYDQKHLDQSFRIGDLVLLDASDITSSRPSKKLDNLRYGPFKITHKVGALSYRLRLPPSWRIHDVFHVSKLSPYVQPAFPNQAAPQNDPTPVPLQPDNVPEVILEHKLLRRGNLYLVKWSGNAYEDASWTHESKIPPDDPILLDYKKENGIL</sequence>
<dbReference type="GO" id="GO:0005634">
    <property type="term" value="C:nucleus"/>
    <property type="evidence" value="ECO:0007669"/>
    <property type="project" value="UniProtKB-ARBA"/>
</dbReference>
<evidence type="ECO:0000256" key="4">
    <source>
        <dbReference type="ARBA" id="ARBA00022801"/>
    </source>
</evidence>
<dbReference type="InterPro" id="IPR050951">
    <property type="entry name" value="Retrovirus_Pol_polyprotein"/>
</dbReference>
<feature type="domain" description="Chromo" evidence="12">
    <location>
        <begin position="487"/>
        <end position="541"/>
    </location>
</feature>
<keyword evidence="9" id="KW-0808">Transferase</keyword>
<dbReference type="InterPro" id="IPR001584">
    <property type="entry name" value="Integrase_cat-core"/>
</dbReference>
<dbReference type="GO" id="GO:0003887">
    <property type="term" value="F:DNA-directed DNA polymerase activity"/>
    <property type="evidence" value="ECO:0007669"/>
    <property type="project" value="UniProtKB-KW"/>
</dbReference>
<dbReference type="Pfam" id="PF24626">
    <property type="entry name" value="SH3_Tf2-1"/>
    <property type="match status" value="1"/>
</dbReference>
<evidence type="ECO:0000256" key="6">
    <source>
        <dbReference type="ARBA" id="ARBA00022884"/>
    </source>
</evidence>
<evidence type="ECO:0000256" key="11">
    <source>
        <dbReference type="ARBA" id="ARBA00023172"/>
    </source>
</evidence>
<dbReference type="Gene3D" id="1.10.340.70">
    <property type="match status" value="1"/>
</dbReference>
<evidence type="ECO:0000256" key="2">
    <source>
        <dbReference type="ARBA" id="ARBA00022723"/>
    </source>
</evidence>
<comment type="caution">
    <text evidence="14">The sequence shown here is derived from an EMBL/GenBank/DDBJ whole genome shotgun (WGS) entry which is preliminary data.</text>
</comment>
<dbReference type="Pfam" id="PF00385">
    <property type="entry name" value="Chromo"/>
    <property type="match status" value="1"/>
</dbReference>
<evidence type="ECO:0000256" key="10">
    <source>
        <dbReference type="ARBA" id="ARBA00023125"/>
    </source>
</evidence>
<evidence type="ECO:0000256" key="9">
    <source>
        <dbReference type="ARBA" id="ARBA00022932"/>
    </source>
</evidence>
<keyword evidence="4" id="KW-0378">Hydrolase</keyword>
<dbReference type="GO" id="GO:0006338">
    <property type="term" value="P:chromatin remodeling"/>
    <property type="evidence" value="ECO:0007669"/>
    <property type="project" value="UniProtKB-ARBA"/>
</dbReference>
<keyword evidence="6" id="KW-0694">RNA-binding</keyword>
<protein>
    <submittedName>
        <fullName evidence="14">Uncharacterized protein</fullName>
    </submittedName>
</protein>
<dbReference type="GO" id="GO:0046872">
    <property type="term" value="F:metal ion binding"/>
    <property type="evidence" value="ECO:0007669"/>
    <property type="project" value="UniProtKB-KW"/>
</dbReference>
<dbReference type="SUPFAM" id="SSF53098">
    <property type="entry name" value="Ribonuclease H-like"/>
    <property type="match status" value="1"/>
</dbReference>
<reference evidence="14" key="1">
    <citation type="submission" date="2022-07" db="EMBL/GenBank/DDBJ databases">
        <title>Genome Sequence of Agrocybe chaxingu.</title>
        <authorList>
            <person name="Buettner E."/>
        </authorList>
    </citation>
    <scope>NUCLEOTIDE SEQUENCE</scope>
    <source>
        <strain evidence="14">MP-N11</strain>
    </source>
</reference>
<dbReference type="OrthoDB" id="3341476at2759"/>
<dbReference type="Pfam" id="PF17921">
    <property type="entry name" value="Integrase_H2C2"/>
    <property type="match status" value="1"/>
</dbReference>
<dbReference type="GO" id="GO:0003677">
    <property type="term" value="F:DNA binding"/>
    <property type="evidence" value="ECO:0007669"/>
    <property type="project" value="UniProtKB-KW"/>
</dbReference>
<dbReference type="InterPro" id="IPR012337">
    <property type="entry name" value="RNaseH-like_sf"/>
</dbReference>
<dbReference type="FunFam" id="1.10.340.70:FF:000001">
    <property type="entry name" value="Retrovirus-related Pol polyprotein from transposon gypsy-like Protein"/>
    <property type="match status" value="1"/>
</dbReference>
<dbReference type="InterPro" id="IPR016197">
    <property type="entry name" value="Chromo-like_dom_sf"/>
</dbReference>
<accession>A0A9W8MPZ0</accession>
<dbReference type="Gene3D" id="2.40.50.40">
    <property type="match status" value="1"/>
</dbReference>
<evidence type="ECO:0000259" key="12">
    <source>
        <dbReference type="PROSITE" id="PS50013"/>
    </source>
</evidence>
<keyword evidence="8" id="KW-0695">RNA-directed DNA polymerase</keyword>
<dbReference type="SUPFAM" id="SSF54160">
    <property type="entry name" value="Chromo domain-like"/>
    <property type="match status" value="1"/>
</dbReference>
<keyword evidence="11" id="KW-0233">DNA recombination</keyword>
<evidence type="ECO:0000259" key="13">
    <source>
        <dbReference type="PROSITE" id="PS50994"/>
    </source>
</evidence>
<dbReference type="GO" id="GO:0015074">
    <property type="term" value="P:DNA integration"/>
    <property type="evidence" value="ECO:0007669"/>
    <property type="project" value="UniProtKB-KW"/>
</dbReference>
<keyword evidence="9" id="KW-0548">Nucleotidyltransferase</keyword>
<dbReference type="PANTHER" id="PTHR37984:SF5">
    <property type="entry name" value="PROTEIN NYNRIN-LIKE"/>
    <property type="match status" value="1"/>
</dbReference>
<evidence type="ECO:0000256" key="3">
    <source>
        <dbReference type="ARBA" id="ARBA00022750"/>
    </source>
</evidence>
<name>A0A9W8MPZ0_9AGAR</name>
<keyword evidence="5" id="KW-0460">Magnesium</keyword>
<keyword evidence="3" id="KW-0064">Aspartyl protease</keyword>
<dbReference type="Gene3D" id="3.30.420.10">
    <property type="entry name" value="Ribonuclease H-like superfamily/Ribonuclease H"/>
    <property type="match status" value="1"/>
</dbReference>
<dbReference type="PROSITE" id="PS50013">
    <property type="entry name" value="CHROMO_2"/>
    <property type="match status" value="1"/>
</dbReference>
<keyword evidence="1" id="KW-0645">Protease</keyword>
<dbReference type="FunFam" id="3.30.420.10:FF:000032">
    <property type="entry name" value="Retrovirus-related Pol polyprotein from transposon 297-like Protein"/>
    <property type="match status" value="1"/>
</dbReference>
<dbReference type="EMBL" id="JANKHO010002676">
    <property type="protein sequence ID" value="KAJ3489900.1"/>
    <property type="molecule type" value="Genomic_DNA"/>
</dbReference>
<dbReference type="Proteomes" id="UP001148786">
    <property type="component" value="Unassembled WGS sequence"/>
</dbReference>
<organism evidence="14 15">
    <name type="scientific">Agrocybe chaxingu</name>
    <dbReference type="NCBI Taxonomy" id="84603"/>
    <lineage>
        <taxon>Eukaryota</taxon>
        <taxon>Fungi</taxon>
        <taxon>Dikarya</taxon>
        <taxon>Basidiomycota</taxon>
        <taxon>Agaricomycotina</taxon>
        <taxon>Agaricomycetes</taxon>
        <taxon>Agaricomycetidae</taxon>
        <taxon>Agaricales</taxon>
        <taxon>Agaricineae</taxon>
        <taxon>Strophariaceae</taxon>
        <taxon>Agrocybe</taxon>
    </lineage>
</organism>
<evidence type="ECO:0000256" key="1">
    <source>
        <dbReference type="ARBA" id="ARBA00022670"/>
    </source>
</evidence>
<evidence type="ECO:0000256" key="8">
    <source>
        <dbReference type="ARBA" id="ARBA00022918"/>
    </source>
</evidence>
<dbReference type="GO" id="GO:0006310">
    <property type="term" value="P:DNA recombination"/>
    <property type="evidence" value="ECO:0007669"/>
    <property type="project" value="UniProtKB-KW"/>
</dbReference>
<keyword evidence="9" id="KW-0239">DNA-directed DNA polymerase</keyword>
<dbReference type="GO" id="GO:0003964">
    <property type="term" value="F:RNA-directed DNA polymerase activity"/>
    <property type="evidence" value="ECO:0007669"/>
    <property type="project" value="UniProtKB-KW"/>
</dbReference>
<dbReference type="InterPro" id="IPR023780">
    <property type="entry name" value="Chromo_domain"/>
</dbReference>
<dbReference type="InterPro" id="IPR056924">
    <property type="entry name" value="SH3_Tf2-1"/>
</dbReference>
<keyword evidence="7" id="KW-0229">DNA integration</keyword>
<dbReference type="InterPro" id="IPR041588">
    <property type="entry name" value="Integrase_H2C2"/>
</dbReference>
<dbReference type="InterPro" id="IPR036397">
    <property type="entry name" value="RNaseH_sf"/>
</dbReference>
<dbReference type="InterPro" id="IPR000953">
    <property type="entry name" value="Chromo/chromo_shadow_dom"/>
</dbReference>
<keyword evidence="2" id="KW-0479">Metal-binding</keyword>
<dbReference type="GO" id="GO:0006508">
    <property type="term" value="P:proteolysis"/>
    <property type="evidence" value="ECO:0007669"/>
    <property type="project" value="UniProtKB-KW"/>
</dbReference>
<dbReference type="CDD" id="cd00024">
    <property type="entry name" value="CD_CSD"/>
    <property type="match status" value="1"/>
</dbReference>
<dbReference type="Pfam" id="PF00665">
    <property type="entry name" value="rve"/>
    <property type="match status" value="1"/>
</dbReference>
<gene>
    <name evidence="14" type="ORF">NLJ89_g11486</name>
</gene>
<evidence type="ECO:0000313" key="15">
    <source>
        <dbReference type="Proteomes" id="UP001148786"/>
    </source>
</evidence>
<dbReference type="GO" id="GO:0003723">
    <property type="term" value="F:RNA binding"/>
    <property type="evidence" value="ECO:0007669"/>
    <property type="project" value="UniProtKB-KW"/>
</dbReference>